<dbReference type="GO" id="GO:0036373">
    <property type="term" value="F:L-fucose mutarotase activity"/>
    <property type="evidence" value="ECO:0007669"/>
    <property type="project" value="UniProtKB-EC"/>
</dbReference>
<dbReference type="OrthoDB" id="10011710at2759"/>
<comment type="catalytic activity">
    <reaction evidence="2">
        <text>alpha-L-fucose = beta-L-fucose</text>
        <dbReference type="Rhea" id="RHEA:25580"/>
        <dbReference type="ChEBI" id="CHEBI:42548"/>
        <dbReference type="ChEBI" id="CHEBI:42589"/>
        <dbReference type="EC" id="5.1.3.29"/>
    </reaction>
</comment>
<evidence type="ECO:0000256" key="2">
    <source>
        <dbReference type="ARBA" id="ARBA00036324"/>
    </source>
</evidence>
<evidence type="ECO:0000256" key="1">
    <source>
        <dbReference type="ARBA" id="ARBA00023235"/>
    </source>
</evidence>
<dbReference type="PANTHER" id="PTHR31690:SF4">
    <property type="entry name" value="FUCOSE MUTAROTASE"/>
    <property type="match status" value="1"/>
</dbReference>
<dbReference type="InterPro" id="IPR007721">
    <property type="entry name" value="RbsD_FucU"/>
</dbReference>
<gene>
    <name evidence="4" type="ORF">NSK_005428</name>
</gene>
<dbReference type="GO" id="GO:0042806">
    <property type="term" value="F:fucose binding"/>
    <property type="evidence" value="ECO:0007669"/>
    <property type="project" value="TreeGrafter"/>
</dbReference>
<evidence type="ECO:0000313" key="5">
    <source>
        <dbReference type="Proteomes" id="UP000355283"/>
    </source>
</evidence>
<keyword evidence="5" id="KW-1185">Reference proteome</keyword>
<organism evidence="4 5">
    <name type="scientific">Nannochloropsis salina CCMP1776</name>
    <dbReference type="NCBI Taxonomy" id="1027361"/>
    <lineage>
        <taxon>Eukaryota</taxon>
        <taxon>Sar</taxon>
        <taxon>Stramenopiles</taxon>
        <taxon>Ochrophyta</taxon>
        <taxon>Eustigmatophyceae</taxon>
        <taxon>Eustigmatales</taxon>
        <taxon>Monodopsidaceae</taxon>
        <taxon>Microchloropsis</taxon>
        <taxon>Microchloropsis salina</taxon>
    </lineage>
</organism>
<dbReference type="SUPFAM" id="SSF102546">
    <property type="entry name" value="RbsD-like"/>
    <property type="match status" value="2"/>
</dbReference>
<dbReference type="Proteomes" id="UP000355283">
    <property type="component" value="Unassembled WGS sequence"/>
</dbReference>
<evidence type="ECO:0000313" key="4">
    <source>
        <dbReference type="EMBL" id="TFJ83266.1"/>
    </source>
</evidence>
<dbReference type="InterPro" id="IPR023750">
    <property type="entry name" value="RbsD-like_sf"/>
</dbReference>
<dbReference type="InterPro" id="IPR050443">
    <property type="entry name" value="RbsD/FucU_mutarotase"/>
</dbReference>
<comment type="caution">
    <text evidence="4">The sequence shown here is derived from an EMBL/GenBank/DDBJ whole genome shotgun (WGS) entry which is preliminary data.</text>
</comment>
<dbReference type="Pfam" id="PF05025">
    <property type="entry name" value="RbsD_FucU"/>
    <property type="match status" value="2"/>
</dbReference>
<dbReference type="EC" id="5.1.3.29" evidence="3"/>
<dbReference type="AlphaFoldDB" id="A0A4D9CWF3"/>
<protein>
    <recommendedName>
        <fullName evidence="3">L-fucose mutarotase</fullName>
        <ecNumber evidence="3">5.1.3.29</ecNumber>
    </recommendedName>
</protein>
<dbReference type="GO" id="GO:0006004">
    <property type="term" value="P:fucose metabolic process"/>
    <property type="evidence" value="ECO:0007669"/>
    <property type="project" value="TreeGrafter"/>
</dbReference>
<sequence length="188" mass="20421">MTVLKRIPKVLSPRLLHVLASMGHGDEIVLADANFPAASIASHTPGGLVNSDGAVSSDCVSRYGQLLYIQVHFHHSFYILAPTFPKGNDIPTLLTAIMQLLPLDETAPPAIVMEMMPAHQALGWKTQIWDTYKEIVSEGEGRNVALTTVERFEFYARSKQAYAVIATGETALYGNLILKKGVIGSTGE</sequence>
<keyword evidence="1" id="KW-0413">Isomerase</keyword>
<dbReference type="PANTHER" id="PTHR31690">
    <property type="entry name" value="FUCOSE MUTAROTASE"/>
    <property type="match status" value="1"/>
</dbReference>
<evidence type="ECO:0000256" key="3">
    <source>
        <dbReference type="ARBA" id="ARBA00038859"/>
    </source>
</evidence>
<dbReference type="Gene3D" id="3.40.1650.10">
    <property type="entry name" value="RbsD-like domain"/>
    <property type="match status" value="2"/>
</dbReference>
<name>A0A4D9CWF3_9STRA</name>
<dbReference type="EMBL" id="SDOX01000049">
    <property type="protein sequence ID" value="TFJ83266.1"/>
    <property type="molecule type" value="Genomic_DNA"/>
</dbReference>
<accession>A0A4D9CWF3</accession>
<proteinExistence type="predicted"/>
<reference evidence="4 5" key="1">
    <citation type="submission" date="2019-01" db="EMBL/GenBank/DDBJ databases">
        <title>Nuclear Genome Assembly of the Microalgal Biofuel strain Nannochloropsis salina CCMP1776.</title>
        <authorList>
            <person name="Hovde B."/>
        </authorList>
    </citation>
    <scope>NUCLEOTIDE SEQUENCE [LARGE SCALE GENOMIC DNA]</scope>
    <source>
        <strain evidence="4 5">CCMP1776</strain>
    </source>
</reference>